<feature type="transmembrane region" description="Helical" evidence="8">
    <location>
        <begin position="400"/>
        <end position="419"/>
    </location>
</feature>
<comment type="caution">
    <text evidence="9">The sequence shown here is derived from an EMBL/GenBank/DDBJ whole genome shotgun (WGS) entry which is preliminary data.</text>
</comment>
<evidence type="ECO:0000256" key="5">
    <source>
        <dbReference type="ARBA" id="ARBA00022989"/>
    </source>
</evidence>
<dbReference type="GO" id="GO:0042121">
    <property type="term" value="P:alginic acid biosynthetic process"/>
    <property type="evidence" value="ECO:0007669"/>
    <property type="project" value="InterPro"/>
</dbReference>
<feature type="transmembrane region" description="Helical" evidence="8">
    <location>
        <begin position="349"/>
        <end position="368"/>
    </location>
</feature>
<dbReference type="GO" id="GO:0016746">
    <property type="term" value="F:acyltransferase activity"/>
    <property type="evidence" value="ECO:0007669"/>
    <property type="project" value="UniProtKB-KW"/>
</dbReference>
<dbReference type="PIRSF" id="PIRSF016636">
    <property type="entry name" value="AlgI_DltB"/>
    <property type="match status" value="1"/>
</dbReference>
<dbReference type="PIRSF" id="PIRSF500217">
    <property type="entry name" value="AlgI"/>
    <property type="match status" value="1"/>
</dbReference>
<evidence type="ECO:0000256" key="2">
    <source>
        <dbReference type="ARBA" id="ARBA00010323"/>
    </source>
</evidence>
<dbReference type="Pfam" id="PF03062">
    <property type="entry name" value="MBOAT"/>
    <property type="match status" value="1"/>
</dbReference>
<feature type="transmembrane region" description="Helical" evidence="8">
    <location>
        <begin position="47"/>
        <end position="63"/>
    </location>
</feature>
<evidence type="ECO:0000256" key="8">
    <source>
        <dbReference type="SAM" id="Phobius"/>
    </source>
</evidence>
<accession>A0A9D2SQ31</accession>
<dbReference type="EMBL" id="DWWS01000016">
    <property type="protein sequence ID" value="HJC22771.1"/>
    <property type="molecule type" value="Genomic_DNA"/>
</dbReference>
<dbReference type="Proteomes" id="UP000823891">
    <property type="component" value="Unassembled WGS sequence"/>
</dbReference>
<evidence type="ECO:0000313" key="10">
    <source>
        <dbReference type="Proteomes" id="UP000823891"/>
    </source>
</evidence>
<keyword evidence="3 7" id="KW-1003">Cell membrane</keyword>
<evidence type="ECO:0000313" key="9">
    <source>
        <dbReference type="EMBL" id="HJC22771.1"/>
    </source>
</evidence>
<comment type="similarity">
    <text evidence="2 7">Belongs to the membrane-bound acyltransferase family.</text>
</comment>
<proteinExistence type="inferred from homology"/>
<dbReference type="PANTHER" id="PTHR13285:SF18">
    <property type="entry name" value="PROTEIN-CYSTEINE N-PALMITOYLTRANSFERASE RASP"/>
    <property type="match status" value="1"/>
</dbReference>
<evidence type="ECO:0000256" key="7">
    <source>
        <dbReference type="PIRNR" id="PIRNR016636"/>
    </source>
</evidence>
<sequence>MVFCSLEFLFRFLPVFLFAFYVTPRRYRNATLFIGSVLLYACAQPRYVLLLLAVTALNYLVGLRMEDASRIHHRRRRRVAMSKWLLLAGATDIGILAFFKIAGAATGNLLLPLGLSFYTFKLVSWQADLFRGVTEAEHSFWRFGAYICMFPQITSGPIMRYEDAREGLMGERISPEQFEEGLRLLVLGLAAKVLLADRLGILWNDIQTIGFESISTPLAWLGAFAYSLQLYFDFEGYSLMAVGIGIMLGFPYVRNFNQPYSASSVSDFWRRWHMTLGSWFRDYVYIPMGGNRRGTKRLIVNLAVVWLLTGIWHGNGLNFIVWGLAVGGIIILEKLIYGAWLKKRRVLSHIYVLTLVPLTWMIFAINGLRELGVYFARLFPFFGIGETLNAGDIGKYLSMYWPYLLTGVLCCIPALARIYEKWKNKWFVTILLFLLFWAAVYRLSISAGNPFLYFSF</sequence>
<keyword evidence="7" id="KW-0808">Transferase</keyword>
<dbReference type="AlphaFoldDB" id="A0A9D2SQ31"/>
<feature type="transmembrane region" description="Helical" evidence="8">
    <location>
        <begin position="319"/>
        <end position="337"/>
    </location>
</feature>
<keyword evidence="7" id="KW-0012">Acyltransferase</keyword>
<organism evidence="9 10">
    <name type="scientific">Candidatus Eisenbergiella merdavium</name>
    <dbReference type="NCBI Taxonomy" id="2838551"/>
    <lineage>
        <taxon>Bacteria</taxon>
        <taxon>Bacillati</taxon>
        <taxon>Bacillota</taxon>
        <taxon>Clostridia</taxon>
        <taxon>Lachnospirales</taxon>
        <taxon>Lachnospiraceae</taxon>
        <taxon>Eisenbergiella</taxon>
    </lineage>
</organism>
<evidence type="ECO:0000256" key="6">
    <source>
        <dbReference type="ARBA" id="ARBA00023136"/>
    </source>
</evidence>
<feature type="transmembrane region" description="Helical" evidence="8">
    <location>
        <begin position="84"/>
        <end position="103"/>
    </location>
</feature>
<evidence type="ECO:0000256" key="4">
    <source>
        <dbReference type="ARBA" id="ARBA00022692"/>
    </source>
</evidence>
<dbReference type="InterPro" id="IPR028362">
    <property type="entry name" value="AlgI"/>
</dbReference>
<evidence type="ECO:0000256" key="1">
    <source>
        <dbReference type="ARBA" id="ARBA00004651"/>
    </source>
</evidence>
<gene>
    <name evidence="9" type="ORF">H9761_03600</name>
</gene>
<keyword evidence="5 8" id="KW-1133">Transmembrane helix</keyword>
<dbReference type="InterPro" id="IPR024194">
    <property type="entry name" value="Ac/AlaTfrase_AlgI/DltB"/>
</dbReference>
<keyword evidence="6 7" id="KW-0472">Membrane</keyword>
<dbReference type="InterPro" id="IPR051085">
    <property type="entry name" value="MB_O-acyltransferase"/>
</dbReference>
<keyword evidence="4 8" id="KW-0812">Transmembrane</keyword>
<evidence type="ECO:0000256" key="3">
    <source>
        <dbReference type="ARBA" id="ARBA00022475"/>
    </source>
</evidence>
<feature type="transmembrane region" description="Helical" evidence="8">
    <location>
        <begin position="9"/>
        <end position="27"/>
    </location>
</feature>
<protein>
    <submittedName>
        <fullName evidence="9">MBOAT family protein</fullName>
    </submittedName>
</protein>
<name>A0A9D2SQ31_9FIRM</name>
<dbReference type="GO" id="GO:0005886">
    <property type="term" value="C:plasma membrane"/>
    <property type="evidence" value="ECO:0007669"/>
    <property type="project" value="UniProtKB-SubCell"/>
</dbReference>
<comment type="subcellular location">
    <subcellularLocation>
        <location evidence="1">Cell membrane</location>
        <topology evidence="1">Multi-pass membrane protein</topology>
    </subcellularLocation>
</comment>
<feature type="transmembrane region" description="Helical" evidence="8">
    <location>
        <begin position="426"/>
        <end position="445"/>
    </location>
</feature>
<reference evidence="9" key="1">
    <citation type="journal article" date="2021" name="PeerJ">
        <title>Extensive microbial diversity within the chicken gut microbiome revealed by metagenomics and culture.</title>
        <authorList>
            <person name="Gilroy R."/>
            <person name="Ravi A."/>
            <person name="Getino M."/>
            <person name="Pursley I."/>
            <person name="Horton D.L."/>
            <person name="Alikhan N.F."/>
            <person name="Baker D."/>
            <person name="Gharbi K."/>
            <person name="Hall N."/>
            <person name="Watson M."/>
            <person name="Adriaenssens E.M."/>
            <person name="Foster-Nyarko E."/>
            <person name="Jarju S."/>
            <person name="Secka A."/>
            <person name="Antonio M."/>
            <person name="Oren A."/>
            <person name="Chaudhuri R.R."/>
            <person name="La Ragione R."/>
            <person name="Hildebrand F."/>
            <person name="Pallen M.J."/>
        </authorList>
    </citation>
    <scope>NUCLEOTIDE SEQUENCE</scope>
    <source>
        <strain evidence="9">USAMLcec2-132</strain>
    </source>
</reference>
<feature type="transmembrane region" description="Helical" evidence="8">
    <location>
        <begin position="298"/>
        <end position="313"/>
    </location>
</feature>
<dbReference type="InterPro" id="IPR004299">
    <property type="entry name" value="MBOAT_fam"/>
</dbReference>
<dbReference type="PANTHER" id="PTHR13285">
    <property type="entry name" value="ACYLTRANSFERASE"/>
    <property type="match status" value="1"/>
</dbReference>
<reference evidence="9" key="2">
    <citation type="submission" date="2021-04" db="EMBL/GenBank/DDBJ databases">
        <authorList>
            <person name="Gilroy R."/>
        </authorList>
    </citation>
    <scope>NUCLEOTIDE SEQUENCE</scope>
    <source>
        <strain evidence="9">USAMLcec2-132</strain>
    </source>
</reference>
<feature type="transmembrane region" description="Helical" evidence="8">
    <location>
        <begin position="234"/>
        <end position="253"/>
    </location>
</feature>